<dbReference type="AlphaFoldDB" id="A0A1B4XG96"/>
<dbReference type="EMBL" id="AP014879">
    <property type="protein sequence ID" value="BAV33842.1"/>
    <property type="molecule type" value="Genomic_DNA"/>
</dbReference>
<dbReference type="InParanoid" id="A0A1B4XG96"/>
<gene>
    <name evidence="2" type="ORF">SCL_1537</name>
</gene>
<keyword evidence="3" id="KW-1185">Reference proteome</keyword>
<protein>
    <submittedName>
        <fullName evidence="2">Uncharacterized protein</fullName>
    </submittedName>
</protein>
<keyword evidence="1" id="KW-0732">Signal</keyword>
<sequence>MRTLIALLAVSLFIPAWADDAAHEQLLRAKSLKCTFGPGTIADWEKGKLKLESDNFGKSINYDAIDIKNGRARVIGPSGASDLTVTAGAYGLTLTESFIGGISVATVFSDFKKGTREFVAVLSRHVGVMGPPIPSQYHGTCTVLQ</sequence>
<feature type="signal peptide" evidence="1">
    <location>
        <begin position="1"/>
        <end position="18"/>
    </location>
</feature>
<dbReference type="OrthoDB" id="5875457at2"/>
<dbReference type="RefSeq" id="WP_148665031.1">
    <property type="nucleotide sequence ID" value="NZ_AP014879.1"/>
</dbReference>
<proteinExistence type="predicted"/>
<accession>A0A1B4XG96</accession>
<reference evidence="2 3" key="1">
    <citation type="submission" date="2015-05" db="EMBL/GenBank/DDBJ databases">
        <title>Complete genome sequence of a sulfur-oxidizing gammaproteobacterium strain HA5.</title>
        <authorList>
            <person name="Miura A."/>
            <person name="Kojima H."/>
            <person name="Fukui M."/>
        </authorList>
    </citation>
    <scope>NUCLEOTIDE SEQUENCE [LARGE SCALE GENOMIC DNA]</scope>
    <source>
        <strain evidence="2 3">HA5</strain>
    </source>
</reference>
<dbReference type="Proteomes" id="UP000243180">
    <property type="component" value="Chromosome"/>
</dbReference>
<evidence type="ECO:0000256" key="1">
    <source>
        <dbReference type="SAM" id="SignalP"/>
    </source>
</evidence>
<dbReference type="KEGG" id="slim:SCL_1537"/>
<evidence type="ECO:0000313" key="2">
    <source>
        <dbReference type="EMBL" id="BAV33842.1"/>
    </source>
</evidence>
<name>A0A1B4XG96_9GAMM</name>
<evidence type="ECO:0000313" key="3">
    <source>
        <dbReference type="Proteomes" id="UP000243180"/>
    </source>
</evidence>
<organism evidence="2 3">
    <name type="scientific">Sulfuricaulis limicola</name>
    <dbReference type="NCBI Taxonomy" id="1620215"/>
    <lineage>
        <taxon>Bacteria</taxon>
        <taxon>Pseudomonadati</taxon>
        <taxon>Pseudomonadota</taxon>
        <taxon>Gammaproteobacteria</taxon>
        <taxon>Acidiferrobacterales</taxon>
        <taxon>Acidiferrobacteraceae</taxon>
        <taxon>Sulfuricaulis</taxon>
    </lineage>
</organism>
<feature type="chain" id="PRO_5008572374" evidence="1">
    <location>
        <begin position="19"/>
        <end position="145"/>
    </location>
</feature>